<reference evidence="7 8" key="1">
    <citation type="submission" date="2019-09" db="EMBL/GenBank/DDBJ databases">
        <title>Ecophysiology of the spiral-shaped methanotroph Methylospira mobilis as revealed by the complete genome sequence.</title>
        <authorList>
            <person name="Oshkin I.Y."/>
            <person name="Dedysh S.N."/>
            <person name="Miroshnikov K."/>
            <person name="Danilova O.V."/>
            <person name="Hakobyan A."/>
            <person name="Liesack W."/>
        </authorList>
    </citation>
    <scope>NUCLEOTIDE SEQUENCE [LARGE SCALE GENOMIC DNA]</scope>
    <source>
        <strain evidence="7 8">Shm1</strain>
    </source>
</reference>
<feature type="transmembrane region" description="Helical" evidence="5">
    <location>
        <begin position="145"/>
        <end position="161"/>
    </location>
</feature>
<evidence type="ECO:0000256" key="1">
    <source>
        <dbReference type="ARBA" id="ARBA00004141"/>
    </source>
</evidence>
<gene>
    <name evidence="7" type="ORF">F6R98_17840</name>
</gene>
<feature type="transmembrane region" description="Helical" evidence="5">
    <location>
        <begin position="231"/>
        <end position="251"/>
    </location>
</feature>
<dbReference type="PANTHER" id="PTHR22911">
    <property type="entry name" value="ACYL-MALONYL CONDENSING ENZYME-RELATED"/>
    <property type="match status" value="1"/>
</dbReference>
<feature type="transmembrane region" description="Helical" evidence="5">
    <location>
        <begin position="90"/>
        <end position="108"/>
    </location>
</feature>
<feature type="domain" description="EamA" evidence="6">
    <location>
        <begin position="2"/>
        <end position="131"/>
    </location>
</feature>
<sequence length="285" mass="30087">MLGACFFFSVMSVCVYASAYCEPGLPVTAISFIRILINLAVLAVPAMLVRQAGALWGDRRPSLWLRGLFGGTAMVLSFAVIQLLGLAESAFLGASSGVIIVALGPWLLRQPNSPLTWFAVIGAFCGIGLIFAPFDLNEESTPGRLIAMSASLLSAMAYLMVARAGTSNTPETVIFYFCIVSAMLHLGWFGYAGLSWPQTGSVWALAILGGFAASVAQSLMTRAYQTAPAALVSAVGYTTPVMNLLWGLALFNQIPGPNALAGCTLILLCGVALPFLTARSRTWSD</sequence>
<keyword evidence="8" id="KW-1185">Reference proteome</keyword>
<keyword evidence="4 5" id="KW-0472">Membrane</keyword>
<dbReference type="KEGG" id="mmob:F6R98_17840"/>
<evidence type="ECO:0000256" key="4">
    <source>
        <dbReference type="ARBA" id="ARBA00023136"/>
    </source>
</evidence>
<dbReference type="GO" id="GO:0016020">
    <property type="term" value="C:membrane"/>
    <property type="evidence" value="ECO:0007669"/>
    <property type="project" value="UniProtKB-SubCell"/>
</dbReference>
<feature type="domain" description="EamA" evidence="6">
    <location>
        <begin position="143"/>
        <end position="268"/>
    </location>
</feature>
<feature type="transmembrane region" description="Helical" evidence="5">
    <location>
        <begin position="29"/>
        <end position="51"/>
    </location>
</feature>
<proteinExistence type="predicted"/>
<feature type="transmembrane region" description="Helical" evidence="5">
    <location>
        <begin position="173"/>
        <end position="194"/>
    </location>
</feature>
<keyword evidence="2 5" id="KW-0812">Transmembrane</keyword>
<protein>
    <submittedName>
        <fullName evidence="7">DMT family transporter</fullName>
    </submittedName>
</protein>
<dbReference type="Pfam" id="PF00892">
    <property type="entry name" value="EamA"/>
    <property type="match status" value="2"/>
</dbReference>
<dbReference type="PANTHER" id="PTHR22911:SF6">
    <property type="entry name" value="SOLUTE CARRIER FAMILY 35 MEMBER G1"/>
    <property type="match status" value="1"/>
</dbReference>
<dbReference type="EMBL" id="CP044205">
    <property type="protein sequence ID" value="QFY45175.1"/>
    <property type="molecule type" value="Genomic_DNA"/>
</dbReference>
<organism evidence="7 8">
    <name type="scientific">Candidatus Methylospira mobilis</name>
    <dbReference type="NCBI Taxonomy" id="1808979"/>
    <lineage>
        <taxon>Bacteria</taxon>
        <taxon>Pseudomonadati</taxon>
        <taxon>Pseudomonadota</taxon>
        <taxon>Gammaproteobacteria</taxon>
        <taxon>Methylococcales</taxon>
        <taxon>Methylococcaceae</taxon>
        <taxon>Candidatus Methylospira</taxon>
    </lineage>
</organism>
<evidence type="ECO:0000256" key="3">
    <source>
        <dbReference type="ARBA" id="ARBA00022989"/>
    </source>
</evidence>
<feature type="transmembrane region" description="Helical" evidence="5">
    <location>
        <begin position="257"/>
        <end position="276"/>
    </location>
</feature>
<dbReference type="InParanoid" id="A0A5Q0BMK7"/>
<name>A0A5Q0BMK7_9GAMM</name>
<feature type="transmembrane region" description="Helical" evidence="5">
    <location>
        <begin position="115"/>
        <end position="133"/>
    </location>
</feature>
<evidence type="ECO:0000313" key="8">
    <source>
        <dbReference type="Proteomes" id="UP000325755"/>
    </source>
</evidence>
<dbReference type="InterPro" id="IPR037185">
    <property type="entry name" value="EmrE-like"/>
</dbReference>
<accession>A0A5Q0BMK7</accession>
<feature type="transmembrane region" description="Helical" evidence="5">
    <location>
        <begin position="200"/>
        <end position="219"/>
    </location>
</feature>
<dbReference type="Proteomes" id="UP000325755">
    <property type="component" value="Chromosome"/>
</dbReference>
<dbReference type="AlphaFoldDB" id="A0A5Q0BMK7"/>
<keyword evidence="3 5" id="KW-1133">Transmembrane helix</keyword>
<feature type="transmembrane region" description="Helical" evidence="5">
    <location>
        <begin position="63"/>
        <end position="84"/>
    </location>
</feature>
<dbReference type="SUPFAM" id="SSF103481">
    <property type="entry name" value="Multidrug resistance efflux transporter EmrE"/>
    <property type="match status" value="2"/>
</dbReference>
<evidence type="ECO:0000259" key="6">
    <source>
        <dbReference type="Pfam" id="PF00892"/>
    </source>
</evidence>
<evidence type="ECO:0000256" key="2">
    <source>
        <dbReference type="ARBA" id="ARBA00022692"/>
    </source>
</evidence>
<evidence type="ECO:0000313" key="7">
    <source>
        <dbReference type="EMBL" id="QFY45175.1"/>
    </source>
</evidence>
<dbReference type="OrthoDB" id="5565182at2"/>
<evidence type="ECO:0000256" key="5">
    <source>
        <dbReference type="SAM" id="Phobius"/>
    </source>
</evidence>
<comment type="subcellular location">
    <subcellularLocation>
        <location evidence="1">Membrane</location>
        <topology evidence="1">Multi-pass membrane protein</topology>
    </subcellularLocation>
</comment>
<dbReference type="InterPro" id="IPR000620">
    <property type="entry name" value="EamA_dom"/>
</dbReference>